<accession>A0A1W7ABQ0</accession>
<dbReference type="RefSeq" id="WP_086042660.1">
    <property type="nucleotide sequence ID" value="NZ_CBCRZA010000002.1"/>
</dbReference>
<evidence type="ECO:0000313" key="1">
    <source>
        <dbReference type="EMBL" id="ARQ07029.1"/>
    </source>
</evidence>
<dbReference type="EMBL" id="CP021059">
    <property type="protein sequence ID" value="ARQ07029.1"/>
    <property type="molecule type" value="Genomic_DNA"/>
</dbReference>
<keyword evidence="2" id="KW-1185">Reference proteome</keyword>
<reference evidence="1 2" key="1">
    <citation type="journal article" date="2017" name="Int. J. Syst. Evol. Microbiol.">
        <title>Macrococcus canis sp. nov., a skin bacterium associated with infections in dogs.</title>
        <authorList>
            <person name="Gobeli Brawand S."/>
            <person name="Cotting K."/>
            <person name="Gomez-Sanz E."/>
            <person name="Collaud A."/>
            <person name="Thomann A."/>
            <person name="Brodard I."/>
            <person name="Rodriguez-Campos S."/>
            <person name="Strauss C."/>
            <person name="Perreten V."/>
        </authorList>
    </citation>
    <scope>NUCLEOTIDE SEQUENCE [LARGE SCALE GENOMIC DNA]</scope>
    <source>
        <strain evidence="1 2">KM45013</strain>
    </source>
</reference>
<proteinExistence type="predicted"/>
<evidence type="ECO:0000313" key="2">
    <source>
        <dbReference type="Proteomes" id="UP000194154"/>
    </source>
</evidence>
<sequence>MENDKIESFKDVQIQRERDKREIYKYIDDVDDKHTKNYHLLDKAITLFSESQKPLVKSLTNIEGQMVTLNDTMSGFKGEVDKLKGKVDSHEEFISKRKNANDKIIVAIIGAFATIGGSAFAFAQIFFK</sequence>
<protein>
    <submittedName>
        <fullName evidence="1">Uncharacterized protein</fullName>
    </submittedName>
</protein>
<dbReference type="AlphaFoldDB" id="A0A1W7ABQ0"/>
<organism evidence="1 2">
    <name type="scientific">Macrococcoides canis</name>
    <dbReference type="NCBI Taxonomy" id="1855823"/>
    <lineage>
        <taxon>Bacteria</taxon>
        <taxon>Bacillati</taxon>
        <taxon>Bacillota</taxon>
        <taxon>Bacilli</taxon>
        <taxon>Bacillales</taxon>
        <taxon>Staphylococcaceae</taxon>
        <taxon>Macrococcoides</taxon>
    </lineage>
</organism>
<dbReference type="STRING" id="1855823.MCCS_13880"/>
<dbReference type="KEGG" id="mcak:MCCS_13880"/>
<dbReference type="GeneID" id="35295508"/>
<gene>
    <name evidence="1" type="ORF">MCCS_13880</name>
</gene>
<dbReference type="Proteomes" id="UP000194154">
    <property type="component" value="Chromosome"/>
</dbReference>
<name>A0A1W7ABQ0_9STAP</name>
<dbReference type="SUPFAM" id="SSF58100">
    <property type="entry name" value="Bacterial hemolysins"/>
    <property type="match status" value="1"/>
</dbReference>